<evidence type="ECO:0000256" key="1">
    <source>
        <dbReference type="ARBA" id="ARBA00004141"/>
    </source>
</evidence>
<feature type="transmembrane region" description="Helical" evidence="5">
    <location>
        <begin position="117"/>
        <end position="138"/>
    </location>
</feature>
<evidence type="ECO:0000256" key="2">
    <source>
        <dbReference type="ARBA" id="ARBA00022692"/>
    </source>
</evidence>
<feature type="transmembrane region" description="Helical" evidence="5">
    <location>
        <begin position="31"/>
        <end position="53"/>
    </location>
</feature>
<keyword evidence="2 5" id="KW-0812">Transmembrane</keyword>
<feature type="transmembrane region" description="Helical" evidence="5">
    <location>
        <begin position="93"/>
        <end position="111"/>
    </location>
</feature>
<evidence type="ECO:0000313" key="8">
    <source>
        <dbReference type="Proteomes" id="UP000593910"/>
    </source>
</evidence>
<dbReference type="KEGG" id="smax:FJR03_03375"/>
<dbReference type="AlphaFoldDB" id="A0A7M1B124"/>
<sequence>MLEESILNLKTDLFTLWRTSIKSHIIQLSKYGIFGIIATLIHLGVASGVIYFFQAGVFIANSIAFFTAFMFSYIFQTLFVFTTSFQLKKLFRFFLVQYGTFLFSYILSNIIELSNAYLHTALIVVIMPLVTFIIHKFWTFKEL</sequence>
<evidence type="ECO:0000259" key="6">
    <source>
        <dbReference type="Pfam" id="PF04138"/>
    </source>
</evidence>
<dbReference type="InterPro" id="IPR007267">
    <property type="entry name" value="GtrA_DPMS_TM"/>
</dbReference>
<keyword evidence="4 5" id="KW-0472">Membrane</keyword>
<evidence type="ECO:0000256" key="4">
    <source>
        <dbReference type="ARBA" id="ARBA00023136"/>
    </source>
</evidence>
<organism evidence="7 8">
    <name type="scientific">Sulfurimonas marina</name>
    <dbReference type="NCBI Taxonomy" id="2590551"/>
    <lineage>
        <taxon>Bacteria</taxon>
        <taxon>Pseudomonadati</taxon>
        <taxon>Campylobacterota</taxon>
        <taxon>Epsilonproteobacteria</taxon>
        <taxon>Campylobacterales</taxon>
        <taxon>Sulfurimonadaceae</taxon>
        <taxon>Sulfurimonas</taxon>
    </lineage>
</organism>
<feature type="transmembrane region" description="Helical" evidence="5">
    <location>
        <begin position="59"/>
        <end position="81"/>
    </location>
</feature>
<evidence type="ECO:0000256" key="5">
    <source>
        <dbReference type="SAM" id="Phobius"/>
    </source>
</evidence>
<gene>
    <name evidence="7" type="ORF">FJR03_03375</name>
</gene>
<dbReference type="EMBL" id="CP041165">
    <property type="protein sequence ID" value="QOP42352.1"/>
    <property type="molecule type" value="Genomic_DNA"/>
</dbReference>
<dbReference type="Pfam" id="PF04138">
    <property type="entry name" value="GtrA_DPMS_TM"/>
    <property type="match status" value="1"/>
</dbReference>
<keyword evidence="8" id="KW-1185">Reference proteome</keyword>
<dbReference type="Proteomes" id="UP000593910">
    <property type="component" value="Chromosome"/>
</dbReference>
<name>A0A7M1B124_9BACT</name>
<accession>A0A7M1B124</accession>
<reference evidence="7 8" key="1">
    <citation type="submission" date="2019-06" db="EMBL/GenBank/DDBJ databases">
        <title>Sulfurimonas gotlandica sp. nov., a chemoautotrophic and psychrotolerant epsilonproteobacterium isolated from a pelagic redoxcline, and an emended description of the genus Sulfurimonas.</title>
        <authorList>
            <person name="Wang S."/>
            <person name="Jiang L."/>
            <person name="Shao Z."/>
        </authorList>
    </citation>
    <scope>NUCLEOTIDE SEQUENCE [LARGE SCALE GENOMIC DNA]</scope>
    <source>
        <strain evidence="7 8">B2</strain>
    </source>
</reference>
<evidence type="ECO:0000313" key="7">
    <source>
        <dbReference type="EMBL" id="QOP42352.1"/>
    </source>
</evidence>
<evidence type="ECO:0000256" key="3">
    <source>
        <dbReference type="ARBA" id="ARBA00022989"/>
    </source>
</evidence>
<dbReference type="GO" id="GO:0016020">
    <property type="term" value="C:membrane"/>
    <property type="evidence" value="ECO:0007669"/>
    <property type="project" value="UniProtKB-SubCell"/>
</dbReference>
<feature type="domain" description="GtrA/DPMS transmembrane" evidence="6">
    <location>
        <begin position="30"/>
        <end position="140"/>
    </location>
</feature>
<proteinExistence type="predicted"/>
<protein>
    <submittedName>
        <fullName evidence="7">GtrA family protein</fullName>
    </submittedName>
</protein>
<comment type="subcellular location">
    <subcellularLocation>
        <location evidence="1">Membrane</location>
        <topology evidence="1">Multi-pass membrane protein</topology>
    </subcellularLocation>
</comment>
<dbReference type="GO" id="GO:0000271">
    <property type="term" value="P:polysaccharide biosynthetic process"/>
    <property type="evidence" value="ECO:0007669"/>
    <property type="project" value="InterPro"/>
</dbReference>
<keyword evidence="3 5" id="KW-1133">Transmembrane helix</keyword>